<keyword evidence="2" id="KW-1133">Transmembrane helix</keyword>
<evidence type="ECO:0008006" key="5">
    <source>
        <dbReference type="Google" id="ProtNLM"/>
    </source>
</evidence>
<dbReference type="EMBL" id="JBHSIV010000018">
    <property type="protein sequence ID" value="MFC5063984.1"/>
    <property type="molecule type" value="Genomic_DNA"/>
</dbReference>
<evidence type="ECO:0000313" key="4">
    <source>
        <dbReference type="Proteomes" id="UP001595947"/>
    </source>
</evidence>
<sequence>MAEPHDRRPDADPVLPWEPGGPDDGRAPAPSSGGWQAPSSPSSSGPSQGPAPTPPPHDPWGFGGRLAVPRPGVVPLRPLGLGELLDGAFQYIRAHPRVVLGVSAVVAVVSVLLQAPFQASFGASLQAFVGPTGAPPDLAALGAFVGGAAGLLGVGLVVGLLANTVLTGLLVVVLSRSVLGAPVDARECWNAARPRLPGLLGVVVLVTLASIAAYAVFLLPGALIYLAGGGTEAAIGVGALGSIVGAVAALAVWVLLALAAPAYVLEGIGVGTALGRSRRLVTGRFWPVLGILLLTTIVAGIVAGLIGVPFSLVATAVASGTGDPLNVYSPLPLLITSIGTVLATTLTAPFQAGVTGLLYIDQRMRREGFDIELQRAARG</sequence>
<feature type="transmembrane region" description="Helical" evidence="2">
    <location>
        <begin position="98"/>
        <end position="119"/>
    </location>
</feature>
<feature type="transmembrane region" description="Helical" evidence="2">
    <location>
        <begin position="139"/>
        <end position="172"/>
    </location>
</feature>
<keyword evidence="4" id="KW-1185">Reference proteome</keyword>
<protein>
    <recommendedName>
        <fullName evidence="5">Glycerophosphoryl diester phosphodiesterase membrane domain-containing protein</fullName>
    </recommendedName>
</protein>
<comment type="caution">
    <text evidence="3">The sequence shown here is derived from an EMBL/GenBank/DDBJ whole genome shotgun (WGS) entry which is preliminary data.</text>
</comment>
<proteinExistence type="predicted"/>
<gene>
    <name evidence="3" type="ORF">ACFPBZ_17320</name>
</gene>
<dbReference type="RefSeq" id="WP_378037326.1">
    <property type="nucleotide sequence ID" value="NZ_JBHSIV010000018.1"/>
</dbReference>
<feature type="compositionally biased region" description="Basic and acidic residues" evidence="1">
    <location>
        <begin position="1"/>
        <end position="11"/>
    </location>
</feature>
<keyword evidence="2" id="KW-0812">Transmembrane</keyword>
<feature type="transmembrane region" description="Helical" evidence="2">
    <location>
        <begin position="199"/>
        <end position="227"/>
    </location>
</feature>
<evidence type="ECO:0000256" key="2">
    <source>
        <dbReference type="SAM" id="Phobius"/>
    </source>
</evidence>
<evidence type="ECO:0000313" key="3">
    <source>
        <dbReference type="EMBL" id="MFC5063984.1"/>
    </source>
</evidence>
<feature type="transmembrane region" description="Helical" evidence="2">
    <location>
        <begin position="333"/>
        <end position="360"/>
    </location>
</feature>
<keyword evidence="2" id="KW-0472">Membrane</keyword>
<feature type="compositionally biased region" description="Low complexity" evidence="1">
    <location>
        <begin position="27"/>
        <end position="48"/>
    </location>
</feature>
<feature type="transmembrane region" description="Helical" evidence="2">
    <location>
        <begin position="233"/>
        <end position="264"/>
    </location>
</feature>
<dbReference type="Proteomes" id="UP001595947">
    <property type="component" value="Unassembled WGS sequence"/>
</dbReference>
<evidence type="ECO:0000256" key="1">
    <source>
        <dbReference type="SAM" id="MobiDB-lite"/>
    </source>
</evidence>
<reference evidence="4" key="1">
    <citation type="journal article" date="2019" name="Int. J. Syst. Evol. Microbiol.">
        <title>The Global Catalogue of Microorganisms (GCM) 10K type strain sequencing project: providing services to taxonomists for standard genome sequencing and annotation.</title>
        <authorList>
            <consortium name="The Broad Institute Genomics Platform"/>
            <consortium name="The Broad Institute Genome Sequencing Center for Infectious Disease"/>
            <person name="Wu L."/>
            <person name="Ma J."/>
        </authorList>
    </citation>
    <scope>NUCLEOTIDE SEQUENCE [LARGE SCALE GENOMIC DNA]</scope>
    <source>
        <strain evidence="4">CGMCC 4.7093</strain>
    </source>
</reference>
<feature type="compositionally biased region" description="Pro residues" evidence="1">
    <location>
        <begin position="49"/>
        <end position="58"/>
    </location>
</feature>
<organism evidence="3 4">
    <name type="scientific">Actinomycetospora atypica</name>
    <dbReference type="NCBI Taxonomy" id="1290095"/>
    <lineage>
        <taxon>Bacteria</taxon>
        <taxon>Bacillati</taxon>
        <taxon>Actinomycetota</taxon>
        <taxon>Actinomycetes</taxon>
        <taxon>Pseudonocardiales</taxon>
        <taxon>Pseudonocardiaceae</taxon>
        <taxon>Actinomycetospora</taxon>
    </lineage>
</organism>
<feature type="region of interest" description="Disordered" evidence="1">
    <location>
        <begin position="1"/>
        <end position="64"/>
    </location>
</feature>
<feature type="transmembrane region" description="Helical" evidence="2">
    <location>
        <begin position="285"/>
        <end position="313"/>
    </location>
</feature>
<name>A0ABV9YPB8_9PSEU</name>
<accession>A0ABV9YPB8</accession>